<dbReference type="PANTHER" id="PTHR36174:SF1">
    <property type="entry name" value="LIPID II:GLYCINE GLYCYLTRANSFERASE"/>
    <property type="match status" value="1"/>
</dbReference>
<dbReference type="InterPro" id="IPR016181">
    <property type="entry name" value="Acyl_CoA_acyltransferase"/>
</dbReference>
<comment type="caution">
    <text evidence="2">The sequence shown here is derived from an EMBL/GenBank/DDBJ whole genome shotgun (WGS) entry which is preliminary data.</text>
</comment>
<dbReference type="GO" id="GO:0016740">
    <property type="term" value="F:transferase activity"/>
    <property type="evidence" value="ECO:0007669"/>
    <property type="project" value="UniProtKB-KW"/>
</dbReference>
<dbReference type="SUPFAM" id="SSF55729">
    <property type="entry name" value="Acyl-CoA N-acyltransferases (Nat)"/>
    <property type="match status" value="1"/>
</dbReference>
<dbReference type="Pfam" id="PF13480">
    <property type="entry name" value="Acetyltransf_6"/>
    <property type="match status" value="1"/>
</dbReference>
<evidence type="ECO:0000259" key="1">
    <source>
        <dbReference type="Pfam" id="PF13480"/>
    </source>
</evidence>
<dbReference type="PANTHER" id="PTHR36174">
    <property type="entry name" value="LIPID II:GLYCINE GLYCYLTRANSFERASE"/>
    <property type="match status" value="1"/>
</dbReference>
<dbReference type="InterPro" id="IPR050644">
    <property type="entry name" value="PG_Glycine_Bridge_Synth"/>
</dbReference>
<sequence length="353" mass="40146">MSRQRSTHFMTDTLHCTKAPTWRSPDVYFEREYGAMDAQASGGTWYTFGSTQGFWSLPLIERLHDNGAITATSPYGYSGLFIDPQLSDRQVSEYWQQALNLLRERQVVSLFLRFHPLDTHSVERCRRLPGLAVVRSSVTYATTICEPETMWWQIEGRARTEVRKALKSGMTADVTRVESPSPLLEGSPFRLLYEETMRRVNASNKYFFDDHYFSSMASMKESGVHLAQVRLRDETVASAVIIQHGERAHYHLSGSDRSAARLGANSLMLWTVMRWCHQQQLEVFHLGGGVTEGDGLARFKRSFADLELQYFTGRAVLARKQYQDLTRQRAEALAVSVDSLESTGYFPAFLGAL</sequence>
<keyword evidence="3" id="KW-1185">Reference proteome</keyword>
<dbReference type="AlphaFoldDB" id="A0A3L8PPI6"/>
<keyword evidence="2" id="KW-0808">Transferase</keyword>
<evidence type="ECO:0000313" key="2">
    <source>
        <dbReference type="EMBL" id="RLV57094.1"/>
    </source>
</evidence>
<dbReference type="InterPro" id="IPR038740">
    <property type="entry name" value="BioF2-like_GNAT_dom"/>
</dbReference>
<dbReference type="Proteomes" id="UP000282515">
    <property type="component" value="Unassembled WGS sequence"/>
</dbReference>
<dbReference type="EMBL" id="RDBF01000001">
    <property type="protein sequence ID" value="RLV57094.1"/>
    <property type="molecule type" value="Genomic_DNA"/>
</dbReference>
<accession>A0A3L8PPI6</accession>
<proteinExistence type="predicted"/>
<reference evidence="2 3" key="1">
    <citation type="submission" date="2018-10" db="EMBL/GenBank/DDBJ databases">
        <title>Aeromicrobium sp. 9W16Y-2 whole genome shotgun sequence.</title>
        <authorList>
            <person name="Li F."/>
        </authorList>
    </citation>
    <scope>NUCLEOTIDE SEQUENCE [LARGE SCALE GENOMIC DNA]</scope>
    <source>
        <strain evidence="2 3">9W16Y-2</strain>
    </source>
</reference>
<dbReference type="Gene3D" id="3.40.630.30">
    <property type="match status" value="1"/>
</dbReference>
<feature type="domain" description="BioF2-like acetyltransferase" evidence="1">
    <location>
        <begin position="159"/>
        <end position="291"/>
    </location>
</feature>
<protein>
    <submittedName>
        <fullName evidence="2">GNAT family N-acetyltransferase</fullName>
    </submittedName>
</protein>
<name>A0A3L8PPI6_9ACTN</name>
<organism evidence="2 3">
    <name type="scientific">Aeromicrobium phragmitis</name>
    <dbReference type="NCBI Taxonomy" id="2478914"/>
    <lineage>
        <taxon>Bacteria</taxon>
        <taxon>Bacillati</taxon>
        <taxon>Actinomycetota</taxon>
        <taxon>Actinomycetes</taxon>
        <taxon>Propionibacteriales</taxon>
        <taxon>Nocardioidaceae</taxon>
        <taxon>Aeromicrobium</taxon>
    </lineage>
</organism>
<evidence type="ECO:0000313" key="3">
    <source>
        <dbReference type="Proteomes" id="UP000282515"/>
    </source>
</evidence>
<dbReference type="OrthoDB" id="9785911at2"/>
<gene>
    <name evidence="2" type="ORF">D9V41_00055</name>
</gene>